<dbReference type="SUPFAM" id="SSF52540">
    <property type="entry name" value="P-loop containing nucleoside triphosphate hydrolases"/>
    <property type="match status" value="1"/>
</dbReference>
<dbReference type="AlphaFoldDB" id="A0A4P6Q4B8"/>
<keyword evidence="2" id="KW-1185">Reference proteome</keyword>
<gene>
    <name evidence="1" type="ORF">EKD16_18295</name>
</gene>
<dbReference type="RefSeq" id="WP_131099432.1">
    <property type="nucleotide sequence ID" value="NZ_CP036455.1"/>
</dbReference>
<reference evidence="1 2" key="1">
    <citation type="submission" date="2019-02" db="EMBL/GenBank/DDBJ databases">
        <authorList>
            <person name="Khodamoradi S."/>
            <person name="Hahnke R.L."/>
            <person name="Kaempfer P."/>
            <person name="Schumann P."/>
            <person name="Rohde M."/>
            <person name="Steinert M."/>
            <person name="Luzhetskyy A."/>
            <person name="Wink J."/>
            <person name="Ruckert C."/>
        </authorList>
    </citation>
    <scope>NUCLEOTIDE SEQUENCE [LARGE SCALE GENOMIC DNA]</scope>
    <source>
        <strain evidence="1 2">M2</strain>
    </source>
</reference>
<dbReference type="Proteomes" id="UP000292235">
    <property type="component" value="Chromosome"/>
</dbReference>
<sequence length="370" mass="37672">MHGSFAPTSSPAVLHRLSNTRRAALKVSYTVRALDGDRPVHLLSGPGVRPQHGDVVVAEVTGIGRHTRLESAAGRRAHLFPGDEVLVAYGARYAPDQFEAEPPADLGPCDLVAAGGIAAEVISAHADLAEPTTLKPVGLAADAAGEPVNMTRLAAPRAAVLAGSRDGVPTVAVVGTSMNAGKTTTGAALVRGLTAAGYRVGAAKVTGTGAGGDRWMLQDSGAFAAADFTDAGLATTYRVPIERILAAARDLHDGLVGAGADAVVLEVADGLLQPETAELLKPGRLPALVQGWVFAAGDAAGALYGTERLRAAGLPVLAVSGRMTASPLAVRECARHLDLPVHGLDDLADPAIAAQLTPRAVVQPVRECTA</sequence>
<dbReference type="EMBL" id="CP036455">
    <property type="protein sequence ID" value="QBI55423.1"/>
    <property type="molecule type" value="Genomic_DNA"/>
</dbReference>
<proteinExistence type="predicted"/>
<name>A0A4P6Q4B8_9ACTN</name>
<dbReference type="InterPro" id="IPR027417">
    <property type="entry name" value="P-loop_NTPase"/>
</dbReference>
<accession>A0A4P6Q4B8</accession>
<organism evidence="1 2">
    <name type="scientific">Streptomonospora litoralis</name>
    <dbReference type="NCBI Taxonomy" id="2498135"/>
    <lineage>
        <taxon>Bacteria</taxon>
        <taxon>Bacillati</taxon>
        <taxon>Actinomycetota</taxon>
        <taxon>Actinomycetes</taxon>
        <taxon>Streptosporangiales</taxon>
        <taxon>Nocardiopsidaceae</taxon>
        <taxon>Streptomonospora</taxon>
    </lineage>
</organism>
<evidence type="ECO:0000313" key="2">
    <source>
        <dbReference type="Proteomes" id="UP000292235"/>
    </source>
</evidence>
<evidence type="ECO:0008006" key="3">
    <source>
        <dbReference type="Google" id="ProtNLM"/>
    </source>
</evidence>
<protein>
    <recommendedName>
        <fullName evidence="3">DUF1611 domain-containing protein</fullName>
    </recommendedName>
</protein>
<dbReference type="Gene3D" id="3.40.50.300">
    <property type="entry name" value="P-loop containing nucleotide triphosphate hydrolases"/>
    <property type="match status" value="1"/>
</dbReference>
<dbReference type="KEGG" id="strr:EKD16_18295"/>
<dbReference type="OrthoDB" id="145933at2"/>
<evidence type="ECO:0000313" key="1">
    <source>
        <dbReference type="EMBL" id="QBI55423.1"/>
    </source>
</evidence>